<feature type="domain" description="Exoribonuclease phosphorolytic" evidence="7">
    <location>
        <begin position="30"/>
        <end position="183"/>
    </location>
</feature>
<dbReference type="PANTHER" id="PTHR11097:SF8">
    <property type="entry name" value="EXOSOME COMPLEX COMPONENT RRP42"/>
    <property type="match status" value="1"/>
</dbReference>
<evidence type="ECO:0000256" key="4">
    <source>
        <dbReference type="ARBA" id="ARBA00022490"/>
    </source>
</evidence>
<comment type="similarity">
    <text evidence="3">Belongs to the RNase PH family.</text>
</comment>
<dbReference type="CDD" id="cd11367">
    <property type="entry name" value="RNase_PH_RRP42"/>
    <property type="match status" value="1"/>
</dbReference>
<dbReference type="GO" id="GO:0005730">
    <property type="term" value="C:nucleolus"/>
    <property type="evidence" value="ECO:0007669"/>
    <property type="project" value="UniProtKB-SubCell"/>
</dbReference>
<dbReference type="OrthoDB" id="272245at2759"/>
<dbReference type="InterPro" id="IPR020568">
    <property type="entry name" value="Ribosomal_Su5_D2-typ_SF"/>
</dbReference>
<keyword evidence="4" id="KW-0963">Cytoplasm</keyword>
<dbReference type="InterPro" id="IPR027408">
    <property type="entry name" value="PNPase/RNase_PH_dom_sf"/>
</dbReference>
<proteinExistence type="inferred from homology"/>
<dbReference type="GO" id="GO:0034476">
    <property type="term" value="P:U5 snRNA 3'-end processing"/>
    <property type="evidence" value="ECO:0007669"/>
    <property type="project" value="TreeGrafter"/>
</dbReference>
<dbReference type="Proteomes" id="UP000193719">
    <property type="component" value="Unassembled WGS sequence"/>
</dbReference>
<keyword evidence="9" id="KW-0687">Ribonucleoprotein</keyword>
<dbReference type="GO" id="GO:0034475">
    <property type="term" value="P:U4 snRNA 3'-end processing"/>
    <property type="evidence" value="ECO:0007669"/>
    <property type="project" value="TreeGrafter"/>
</dbReference>
<feature type="domain" description="Exoribonuclease phosphorolytic" evidence="8">
    <location>
        <begin position="214"/>
        <end position="279"/>
    </location>
</feature>
<name>A0A1Y1VAC8_9FUNG</name>
<dbReference type="GO" id="GO:0005840">
    <property type="term" value="C:ribosome"/>
    <property type="evidence" value="ECO:0007669"/>
    <property type="project" value="UniProtKB-KW"/>
</dbReference>
<dbReference type="InterPro" id="IPR015847">
    <property type="entry name" value="ExoRNase_PH_dom2"/>
</dbReference>
<dbReference type="AlphaFoldDB" id="A0A1Y1VAC8"/>
<evidence type="ECO:0000313" key="9">
    <source>
        <dbReference type="EMBL" id="ORX51048.1"/>
    </source>
</evidence>
<keyword evidence="5" id="KW-0271">Exosome</keyword>
<evidence type="ECO:0000256" key="3">
    <source>
        <dbReference type="ARBA" id="ARBA00006678"/>
    </source>
</evidence>
<keyword evidence="9" id="KW-0689">Ribosomal protein</keyword>
<evidence type="ECO:0000256" key="5">
    <source>
        <dbReference type="ARBA" id="ARBA00022835"/>
    </source>
</evidence>
<dbReference type="Gene3D" id="3.30.230.70">
    <property type="entry name" value="GHMP Kinase, N-terminal domain"/>
    <property type="match status" value="1"/>
</dbReference>
<evidence type="ECO:0000259" key="8">
    <source>
        <dbReference type="Pfam" id="PF03725"/>
    </source>
</evidence>
<dbReference type="SUPFAM" id="SSF55666">
    <property type="entry name" value="Ribonuclease PH domain 2-like"/>
    <property type="match status" value="1"/>
</dbReference>
<dbReference type="GO" id="GO:0071038">
    <property type="term" value="P:TRAMP-dependent tRNA surveillance pathway"/>
    <property type="evidence" value="ECO:0007669"/>
    <property type="project" value="TreeGrafter"/>
</dbReference>
<dbReference type="SUPFAM" id="SSF54211">
    <property type="entry name" value="Ribosomal protein S5 domain 2-like"/>
    <property type="match status" value="1"/>
</dbReference>
<organism evidence="9 10">
    <name type="scientific">Piromyces finnis</name>
    <dbReference type="NCBI Taxonomy" id="1754191"/>
    <lineage>
        <taxon>Eukaryota</taxon>
        <taxon>Fungi</taxon>
        <taxon>Fungi incertae sedis</taxon>
        <taxon>Chytridiomycota</taxon>
        <taxon>Chytridiomycota incertae sedis</taxon>
        <taxon>Neocallimastigomycetes</taxon>
        <taxon>Neocallimastigales</taxon>
        <taxon>Neocallimastigaceae</taxon>
        <taxon>Piromyces</taxon>
    </lineage>
</organism>
<dbReference type="STRING" id="1754191.A0A1Y1VAC8"/>
<dbReference type="GO" id="GO:0035925">
    <property type="term" value="F:mRNA 3'-UTR AU-rich region binding"/>
    <property type="evidence" value="ECO:0007669"/>
    <property type="project" value="TreeGrafter"/>
</dbReference>
<sequence length="311" mass="34326">MNLISPSEKDFITKGIESDLRNDGRTRIAYRDFIIETGIVSQASGSCRLRLSKTDVLIGVKVEIGDIVSNTTSDNNNEQEQDIVNSQSENDKGRIVCSVECSPSASRDFEGRGANDINNELSQIMNRVLNGPQGGIDLKSLCIIPGAQCWVIYVDVLVLDYDGNLLDTIFLATRAALQNTRIPKVEIQDIGNGQLEFEISDDIEDAEKIKGWEDVPVTVTLNKIGQKYIIDATAMEELCTDTKIIIAVNKSGEICAMQKSLYGSLNPSLLTEMIRTAKDIGKVLIKNIDTTLEHEQVMASRANNKKFGFFI</sequence>
<dbReference type="InterPro" id="IPR036345">
    <property type="entry name" value="ExoRNase_PH_dom2_sf"/>
</dbReference>
<dbReference type="GO" id="GO:0034473">
    <property type="term" value="P:U1 snRNA 3'-end processing"/>
    <property type="evidence" value="ECO:0007669"/>
    <property type="project" value="TreeGrafter"/>
</dbReference>
<dbReference type="GO" id="GO:0000176">
    <property type="term" value="C:nuclear exosome (RNase complex)"/>
    <property type="evidence" value="ECO:0007669"/>
    <property type="project" value="TreeGrafter"/>
</dbReference>
<comment type="caution">
    <text evidence="9">The sequence shown here is derived from an EMBL/GenBank/DDBJ whole genome shotgun (WGS) entry which is preliminary data.</text>
</comment>
<evidence type="ECO:0000313" key="10">
    <source>
        <dbReference type="Proteomes" id="UP000193719"/>
    </source>
</evidence>
<evidence type="ECO:0000256" key="2">
    <source>
        <dbReference type="ARBA" id="ARBA00004604"/>
    </source>
</evidence>
<keyword evidence="10" id="KW-1185">Reference proteome</keyword>
<dbReference type="GO" id="GO:0000177">
    <property type="term" value="C:cytoplasmic exosome (RNase complex)"/>
    <property type="evidence" value="ECO:0007669"/>
    <property type="project" value="TreeGrafter"/>
</dbReference>
<dbReference type="GO" id="GO:0016075">
    <property type="term" value="P:rRNA catabolic process"/>
    <property type="evidence" value="ECO:0007669"/>
    <property type="project" value="TreeGrafter"/>
</dbReference>
<accession>A0A1Y1VAC8</accession>
<gene>
    <name evidence="9" type="ORF">BCR36DRAFT_326052</name>
</gene>
<evidence type="ECO:0000259" key="7">
    <source>
        <dbReference type="Pfam" id="PF01138"/>
    </source>
</evidence>
<reference evidence="9 10" key="2">
    <citation type="submission" date="2016-08" db="EMBL/GenBank/DDBJ databases">
        <title>Pervasive Adenine N6-methylation of Active Genes in Fungi.</title>
        <authorList>
            <consortium name="DOE Joint Genome Institute"/>
            <person name="Mondo S.J."/>
            <person name="Dannebaum R.O."/>
            <person name="Kuo R.C."/>
            <person name="Labutti K."/>
            <person name="Haridas S."/>
            <person name="Kuo A."/>
            <person name="Salamov A."/>
            <person name="Ahrendt S.R."/>
            <person name="Lipzen A."/>
            <person name="Sullivan W."/>
            <person name="Andreopoulos W.B."/>
            <person name="Clum A."/>
            <person name="Lindquist E."/>
            <person name="Daum C."/>
            <person name="Ramamoorthy G.K."/>
            <person name="Gryganskyi A."/>
            <person name="Culley D."/>
            <person name="Magnuson J.K."/>
            <person name="James T.Y."/>
            <person name="O'Malley M.A."/>
            <person name="Stajich J.E."/>
            <person name="Spatafora J.W."/>
            <person name="Visel A."/>
            <person name="Grigoriev I.V."/>
        </authorList>
    </citation>
    <scope>NUCLEOTIDE SEQUENCE [LARGE SCALE GENOMIC DNA]</scope>
    <source>
        <strain evidence="10">finn</strain>
    </source>
</reference>
<protein>
    <recommendedName>
        <fullName evidence="6">Ribosomal RNA-processing protein 42</fullName>
    </recommendedName>
</protein>
<dbReference type="GO" id="GO:0071035">
    <property type="term" value="P:nuclear polyadenylation-dependent rRNA catabolic process"/>
    <property type="evidence" value="ECO:0007669"/>
    <property type="project" value="TreeGrafter"/>
</dbReference>
<dbReference type="EMBL" id="MCFH01000019">
    <property type="protein sequence ID" value="ORX51048.1"/>
    <property type="molecule type" value="Genomic_DNA"/>
</dbReference>
<dbReference type="PANTHER" id="PTHR11097">
    <property type="entry name" value="EXOSOME COMPLEX EXONUCLEASE RIBOSOMAL RNA PROCESSING PROTEIN"/>
    <property type="match status" value="1"/>
</dbReference>
<reference evidence="9 10" key="1">
    <citation type="submission" date="2016-08" db="EMBL/GenBank/DDBJ databases">
        <title>Genomes of anaerobic fungi encode conserved fungal cellulosomes for biomass hydrolysis.</title>
        <authorList>
            <consortium name="DOE Joint Genome Institute"/>
            <person name="Haitjema C.H."/>
            <person name="Gilmore S.P."/>
            <person name="Henske J.K."/>
            <person name="Solomon K.V."/>
            <person name="De Groot R."/>
            <person name="Kuo A."/>
            <person name="Mondo S.J."/>
            <person name="Salamov A.A."/>
            <person name="Labutti K."/>
            <person name="Zhao Z."/>
            <person name="Chiniquy J."/>
            <person name="Barry K."/>
            <person name="Brewer H.M."/>
            <person name="Purvine S.O."/>
            <person name="Wright A.T."/>
            <person name="Boxma B."/>
            <person name="Van Alen T."/>
            <person name="Hackstein J.H."/>
            <person name="Baker S.E."/>
            <person name="Grigoriev I.V."/>
            <person name="O'Malley M.A."/>
        </authorList>
    </citation>
    <scope>NUCLEOTIDE SEQUENCE [LARGE SCALE GENOMIC DNA]</scope>
    <source>
        <strain evidence="10">finn</strain>
    </source>
</reference>
<evidence type="ECO:0000256" key="1">
    <source>
        <dbReference type="ARBA" id="ARBA00004496"/>
    </source>
</evidence>
<dbReference type="InterPro" id="IPR001247">
    <property type="entry name" value="ExoRNase_PH_dom1"/>
</dbReference>
<dbReference type="Pfam" id="PF01138">
    <property type="entry name" value="RNase_PH"/>
    <property type="match status" value="1"/>
</dbReference>
<comment type="subcellular location">
    <subcellularLocation>
        <location evidence="1">Cytoplasm</location>
    </subcellularLocation>
    <subcellularLocation>
        <location evidence="2">Nucleus</location>
        <location evidence="2">Nucleolus</location>
    </subcellularLocation>
</comment>
<dbReference type="GO" id="GO:0000467">
    <property type="term" value="P:exonucleolytic trimming to generate mature 3'-end of 5.8S rRNA from tricistronic rRNA transcript (SSU-rRNA, 5.8S rRNA, LSU-rRNA)"/>
    <property type="evidence" value="ECO:0007669"/>
    <property type="project" value="TreeGrafter"/>
</dbReference>
<dbReference type="Pfam" id="PF03725">
    <property type="entry name" value="RNase_PH_C"/>
    <property type="match status" value="1"/>
</dbReference>
<dbReference type="InterPro" id="IPR050590">
    <property type="entry name" value="Exosome_comp_Rrp42_subfam"/>
</dbReference>
<evidence type="ECO:0000256" key="6">
    <source>
        <dbReference type="ARBA" id="ARBA00042523"/>
    </source>
</evidence>
<dbReference type="GO" id="GO:0071028">
    <property type="term" value="P:nuclear mRNA surveillance"/>
    <property type="evidence" value="ECO:0007669"/>
    <property type="project" value="TreeGrafter"/>
</dbReference>